<evidence type="ECO:0000256" key="1">
    <source>
        <dbReference type="ARBA" id="ARBA00006484"/>
    </source>
</evidence>
<dbReference type="GeneID" id="110979001"/>
<dbReference type="PRINTS" id="PR00081">
    <property type="entry name" value="GDHRDH"/>
</dbReference>
<evidence type="ECO:0000256" key="2">
    <source>
        <dbReference type="ARBA" id="ARBA00023002"/>
    </source>
</evidence>
<comment type="catalytic activity">
    <reaction evidence="21">
        <text>resolvin E1 + NAD(+) = 18-oxo-resolvin E1 + NADH + H(+)</text>
        <dbReference type="Rhea" id="RHEA:49244"/>
        <dbReference type="ChEBI" id="CHEBI:15378"/>
        <dbReference type="ChEBI" id="CHEBI:57540"/>
        <dbReference type="ChEBI" id="CHEBI:57945"/>
        <dbReference type="ChEBI" id="CHEBI:91000"/>
        <dbReference type="ChEBI" id="CHEBI:91001"/>
    </reaction>
    <physiologicalReaction direction="left-to-right" evidence="21">
        <dbReference type="Rhea" id="RHEA:49245"/>
    </physiologicalReaction>
</comment>
<dbReference type="OrthoDB" id="37659at2759"/>
<keyword evidence="2" id="KW-0560">Oxidoreductase</keyword>
<comment type="catalytic activity">
    <reaction evidence="10">
        <text>resolvin D1 + NAD(+) = 8-oxoresolvin D1 + NADH + H(+)</text>
        <dbReference type="Rhea" id="RHEA:50124"/>
        <dbReference type="ChEBI" id="CHEBI:15378"/>
        <dbReference type="ChEBI" id="CHEBI:57540"/>
        <dbReference type="ChEBI" id="CHEBI:57945"/>
        <dbReference type="ChEBI" id="CHEBI:132079"/>
        <dbReference type="ChEBI" id="CHEBI:132080"/>
    </reaction>
    <physiologicalReaction direction="left-to-right" evidence="10">
        <dbReference type="Rhea" id="RHEA:50125"/>
    </physiologicalReaction>
</comment>
<evidence type="ECO:0000256" key="10">
    <source>
        <dbReference type="ARBA" id="ARBA00047672"/>
    </source>
</evidence>
<comment type="catalytic activity">
    <reaction evidence="16">
        <text>lipoxin A4 + NAD(+) = 15-oxo-(5S,6R)-dihydroxy-(7E,9E,11Z,13E)-eicosatetraenoate + NADH + H(+)</text>
        <dbReference type="Rhea" id="RHEA:41572"/>
        <dbReference type="ChEBI" id="CHEBI:15378"/>
        <dbReference type="ChEBI" id="CHEBI:57540"/>
        <dbReference type="ChEBI" id="CHEBI:57945"/>
        <dbReference type="ChEBI" id="CHEBI:67026"/>
        <dbReference type="ChEBI" id="CHEBI:78311"/>
    </reaction>
    <physiologicalReaction direction="left-to-right" evidence="16">
        <dbReference type="Rhea" id="RHEA:41573"/>
    </physiologicalReaction>
</comment>
<dbReference type="RefSeq" id="XP_022090127.1">
    <property type="nucleotide sequence ID" value="XM_022234435.1"/>
</dbReference>
<evidence type="ECO:0000256" key="3">
    <source>
        <dbReference type="ARBA" id="ARBA00038968"/>
    </source>
</evidence>
<evidence type="ECO:0000256" key="8">
    <source>
        <dbReference type="ARBA" id="ARBA00045705"/>
    </source>
</evidence>
<evidence type="ECO:0000256" key="20">
    <source>
        <dbReference type="ARBA" id="ARBA00049151"/>
    </source>
</evidence>
<dbReference type="RefSeq" id="XP_022090125.1">
    <property type="nucleotide sequence ID" value="XM_022234433.1"/>
</dbReference>
<evidence type="ECO:0000256" key="13">
    <source>
        <dbReference type="ARBA" id="ARBA00048144"/>
    </source>
</evidence>
<protein>
    <recommendedName>
        <fullName evidence="5">15-hydroxyprostaglandin dehydrogenase [NAD(+)]</fullName>
        <ecNumber evidence="3">1.1.1.141</ecNumber>
        <ecNumber evidence="4">1.1.1.232</ecNumber>
    </recommendedName>
    <alternativeName>
        <fullName evidence="7">Eicosanoid/docosanoid dehydrogenase [NAD(+)]</fullName>
    </alternativeName>
    <alternativeName>
        <fullName evidence="6">Prostaglandin dehydrogenase 1</fullName>
    </alternativeName>
</protein>
<organism evidence="23 28">
    <name type="scientific">Acanthaster planci</name>
    <name type="common">Crown-of-thorns starfish</name>
    <dbReference type="NCBI Taxonomy" id="133434"/>
    <lineage>
        <taxon>Eukaryota</taxon>
        <taxon>Metazoa</taxon>
        <taxon>Echinodermata</taxon>
        <taxon>Eleutherozoa</taxon>
        <taxon>Asterozoa</taxon>
        <taxon>Asteroidea</taxon>
        <taxon>Valvatacea</taxon>
        <taxon>Valvatida</taxon>
        <taxon>Acanthasteridae</taxon>
        <taxon>Acanthaster</taxon>
    </lineage>
</organism>
<evidence type="ECO:0000256" key="22">
    <source>
        <dbReference type="RuleBase" id="RU000363"/>
    </source>
</evidence>
<sequence>MSSVPGENFQLSEAQLGPGTVAIVTGAAEGLGKGFVECLLKKGAKGVCLVDINDRKGEETLRELTAKFGEDRVMFVKGDVTSDSDVEAAFSKTIEKFGHVNVMVNNAGLVNERQPEICYSVNTVGSTRGTYTAIKYMNPANGGNGGKIINIASEAGLMPISHIPVYCASKLAVVGFTKSLAADPQFAEQGITFGVLCPGLANTHILEKALYRDQESGVKQARELKATFGVMEISEVQDAFLRLLLDDSWSGKAMLATKREGIKSV</sequence>
<evidence type="ECO:0000313" key="28">
    <source>
        <dbReference type="RefSeq" id="XP_022090128.1"/>
    </source>
</evidence>
<keyword evidence="23" id="KW-1185">Reference proteome</keyword>
<evidence type="ECO:0000256" key="11">
    <source>
        <dbReference type="ARBA" id="ARBA00048008"/>
    </source>
</evidence>
<comment type="catalytic activity">
    <reaction evidence="11">
        <text>14-hydroxy-(4Z,7Z,10Z,12E,16Z,19Z)-docosahexaenoate + NAD(+) = 14-oxo-(4Z,7Z,10Z,12E,16Z,19Z)-docosahexaenoate + NADH + H(+)</text>
        <dbReference type="Rhea" id="RHEA:48952"/>
        <dbReference type="ChEBI" id="CHEBI:15378"/>
        <dbReference type="ChEBI" id="CHEBI:57540"/>
        <dbReference type="ChEBI" id="CHEBI:57945"/>
        <dbReference type="ChEBI" id="CHEBI:90866"/>
        <dbReference type="ChEBI" id="CHEBI:90867"/>
    </reaction>
    <physiologicalReaction direction="left-to-right" evidence="11">
        <dbReference type="Rhea" id="RHEA:48953"/>
    </physiologicalReaction>
</comment>
<comment type="function">
    <text evidence="8">Catalyzes the NAD-dependent dehydrogenation (oxidation) of a broad array of hydroxylated polyunsaturated fatty acids (mainly eicosanoids and docosanoids, including prostaglandins, lipoxins and resolvins), yielding their corresponding keto (oxo) metabolites. Decreases the levels of the pro-proliferative prostaglandins such as prostaglandin E2 (whose activity is increased in cancer because of an increase in the expression of cyclooxygenase 2) and generates oxo-fatty acid products that can profoundly influence cell function by abrogating pro-inflammatory cytokine expression. Converts resolvins E1, D1 and D2 to their oxo products, which represents a mode of resolvin inactivation. Resolvin E1 plays important roles during the resolution phase of acute inflammation, while resolvins D1 and D2 have a unique role in obesity-induced adipose inflammation.</text>
</comment>
<comment type="catalytic activity">
    <reaction evidence="20">
        <text>(15S)-hydroxy-(5Z,8Z,11Z,13E)-eicosatetraenoate + NAD(+) = 15-oxo-(5Z,8Z,11Z,13E)-eicosatetraenoate + NADH + H(+)</text>
        <dbReference type="Rhea" id="RHEA:23260"/>
        <dbReference type="ChEBI" id="CHEBI:15378"/>
        <dbReference type="ChEBI" id="CHEBI:57409"/>
        <dbReference type="ChEBI" id="CHEBI:57410"/>
        <dbReference type="ChEBI" id="CHEBI:57540"/>
        <dbReference type="ChEBI" id="CHEBI:57945"/>
        <dbReference type="EC" id="1.1.1.232"/>
    </reaction>
    <physiologicalReaction direction="left-to-right" evidence="20">
        <dbReference type="Rhea" id="RHEA:23261"/>
    </physiologicalReaction>
</comment>
<dbReference type="PROSITE" id="PS00061">
    <property type="entry name" value="ADH_SHORT"/>
    <property type="match status" value="1"/>
</dbReference>
<dbReference type="GO" id="GO:0047034">
    <property type="term" value="F:15-hydroxyicosatetraenoate dehydrogenase activity"/>
    <property type="evidence" value="ECO:0007669"/>
    <property type="project" value="UniProtKB-EC"/>
</dbReference>
<evidence type="ECO:0000256" key="4">
    <source>
        <dbReference type="ARBA" id="ARBA00039060"/>
    </source>
</evidence>
<comment type="catalytic activity">
    <reaction evidence="13">
        <text>(11R)-hydroxy-(5Z,8Z,12E,14Z)-eicosatetraenoate + NAD(+) = 11-oxo-(5Z,8Z,12E,14Z)-eicosatetraenoate + NADH + H(+)</text>
        <dbReference type="Rhea" id="RHEA:48640"/>
        <dbReference type="ChEBI" id="CHEBI:15378"/>
        <dbReference type="ChEBI" id="CHEBI:57540"/>
        <dbReference type="ChEBI" id="CHEBI:57945"/>
        <dbReference type="ChEBI" id="CHEBI:78836"/>
        <dbReference type="ChEBI" id="CHEBI:90697"/>
    </reaction>
    <physiologicalReaction direction="left-to-right" evidence="13">
        <dbReference type="Rhea" id="RHEA:48641"/>
    </physiologicalReaction>
</comment>
<comment type="catalytic activity">
    <reaction evidence="9">
        <text>prostaglandin E1 + NAD(+) = 15-oxoprostaglandin E1 + NADH + H(+)</text>
        <dbReference type="Rhea" id="RHEA:16477"/>
        <dbReference type="ChEBI" id="CHEBI:15378"/>
        <dbReference type="ChEBI" id="CHEBI:57397"/>
        <dbReference type="ChEBI" id="CHEBI:57401"/>
        <dbReference type="ChEBI" id="CHEBI:57540"/>
        <dbReference type="ChEBI" id="CHEBI:57945"/>
    </reaction>
    <physiologicalReaction direction="left-to-right" evidence="9">
        <dbReference type="Rhea" id="RHEA:16478"/>
    </physiologicalReaction>
</comment>
<dbReference type="AlphaFoldDB" id="A0A8B7YA56"/>
<evidence type="ECO:0000313" key="24">
    <source>
        <dbReference type="RefSeq" id="XP_022090124.1"/>
    </source>
</evidence>
<dbReference type="Gene3D" id="3.40.50.720">
    <property type="entry name" value="NAD(P)-binding Rossmann-like Domain"/>
    <property type="match status" value="1"/>
</dbReference>
<evidence type="ECO:0000256" key="7">
    <source>
        <dbReference type="ARBA" id="ARBA00042026"/>
    </source>
</evidence>
<evidence type="ECO:0000256" key="12">
    <source>
        <dbReference type="ARBA" id="ARBA00048140"/>
    </source>
</evidence>
<dbReference type="PANTHER" id="PTHR44229">
    <property type="entry name" value="15-HYDROXYPROSTAGLANDIN DEHYDROGENASE [NAD(+)]"/>
    <property type="match status" value="1"/>
</dbReference>
<evidence type="ECO:0000313" key="25">
    <source>
        <dbReference type="RefSeq" id="XP_022090125.1"/>
    </source>
</evidence>
<evidence type="ECO:0000256" key="5">
    <source>
        <dbReference type="ARBA" id="ARBA00040276"/>
    </source>
</evidence>
<evidence type="ECO:0000313" key="26">
    <source>
        <dbReference type="RefSeq" id="XP_022090126.1"/>
    </source>
</evidence>
<comment type="catalytic activity">
    <reaction evidence="17">
        <text>prostaglandin A1 + NAD(+) = 15-oxo-prostaglandin A1 + NADH + H(+)</text>
        <dbReference type="Rhea" id="RHEA:41263"/>
        <dbReference type="ChEBI" id="CHEBI:15378"/>
        <dbReference type="ChEBI" id="CHEBI:57398"/>
        <dbReference type="ChEBI" id="CHEBI:57540"/>
        <dbReference type="ChEBI" id="CHEBI:57945"/>
        <dbReference type="ChEBI" id="CHEBI:85072"/>
    </reaction>
    <physiologicalReaction direction="left-to-right" evidence="17">
        <dbReference type="Rhea" id="RHEA:41264"/>
    </physiologicalReaction>
</comment>
<dbReference type="EC" id="1.1.1.141" evidence="3"/>
<dbReference type="InterPro" id="IPR002347">
    <property type="entry name" value="SDR_fam"/>
</dbReference>
<evidence type="ECO:0000256" key="18">
    <source>
        <dbReference type="ARBA" id="ARBA00048739"/>
    </source>
</evidence>
<gene>
    <name evidence="24 25 26 27 28" type="primary">LOC110979001</name>
</gene>
<dbReference type="PRINTS" id="PR00080">
    <property type="entry name" value="SDRFAMILY"/>
</dbReference>
<evidence type="ECO:0000313" key="27">
    <source>
        <dbReference type="RefSeq" id="XP_022090127.1"/>
    </source>
</evidence>
<dbReference type="SUPFAM" id="SSF51735">
    <property type="entry name" value="NAD(P)-binding Rossmann-fold domains"/>
    <property type="match status" value="1"/>
</dbReference>
<dbReference type="InterPro" id="IPR020904">
    <property type="entry name" value="Sc_DH/Rdtase_CS"/>
</dbReference>
<evidence type="ECO:0000256" key="15">
    <source>
        <dbReference type="ARBA" id="ARBA00048393"/>
    </source>
</evidence>
<comment type="catalytic activity">
    <reaction evidence="18">
        <text>prostaglandin E2 + NAD(+) = 15-oxoprostaglandin E2 + NADH + H(+)</text>
        <dbReference type="Rhea" id="RHEA:11876"/>
        <dbReference type="ChEBI" id="CHEBI:15378"/>
        <dbReference type="ChEBI" id="CHEBI:57400"/>
        <dbReference type="ChEBI" id="CHEBI:57540"/>
        <dbReference type="ChEBI" id="CHEBI:57945"/>
        <dbReference type="ChEBI" id="CHEBI:606564"/>
        <dbReference type="EC" id="1.1.1.141"/>
    </reaction>
    <physiologicalReaction direction="left-to-right" evidence="18">
        <dbReference type="Rhea" id="RHEA:11877"/>
    </physiologicalReaction>
</comment>
<name>A0A8B7YA56_ACAPL</name>
<dbReference type="InterPro" id="IPR036291">
    <property type="entry name" value="NAD(P)-bd_dom_sf"/>
</dbReference>
<evidence type="ECO:0000256" key="19">
    <source>
        <dbReference type="ARBA" id="ARBA00048921"/>
    </source>
</evidence>
<dbReference type="RefSeq" id="XP_022090128.1">
    <property type="nucleotide sequence ID" value="XM_022234436.1"/>
</dbReference>
<evidence type="ECO:0000256" key="6">
    <source>
        <dbReference type="ARBA" id="ARBA00041812"/>
    </source>
</evidence>
<dbReference type="RefSeq" id="XP_022090126.1">
    <property type="nucleotide sequence ID" value="XM_022234434.1"/>
</dbReference>
<comment type="similarity">
    <text evidence="1 22">Belongs to the short-chain dehydrogenases/reductases (SDR) family.</text>
</comment>
<dbReference type="RefSeq" id="XP_022090124.1">
    <property type="nucleotide sequence ID" value="XM_022234432.1"/>
</dbReference>
<evidence type="ECO:0000256" key="17">
    <source>
        <dbReference type="ARBA" id="ARBA00048611"/>
    </source>
</evidence>
<dbReference type="PANTHER" id="PTHR44229:SF4">
    <property type="entry name" value="15-HYDROXYPROSTAGLANDIN DEHYDROGENASE [NAD(+)]"/>
    <property type="match status" value="1"/>
</dbReference>
<evidence type="ECO:0000256" key="14">
    <source>
        <dbReference type="ARBA" id="ARBA00048170"/>
    </source>
</evidence>
<accession>A0A8B7YA56</accession>
<comment type="catalytic activity">
    <reaction evidence="19">
        <text>resolvin D2 + NAD(+) = 16-oxoresolvin D2 + NADH + H(+)</text>
        <dbReference type="Rhea" id="RHEA:53588"/>
        <dbReference type="ChEBI" id="CHEBI:15378"/>
        <dbReference type="ChEBI" id="CHEBI:57540"/>
        <dbReference type="ChEBI" id="CHEBI:57945"/>
        <dbReference type="ChEBI" id="CHEBI:133367"/>
        <dbReference type="ChEBI" id="CHEBI:137498"/>
    </reaction>
    <physiologicalReaction direction="left-to-right" evidence="19">
        <dbReference type="Rhea" id="RHEA:53589"/>
    </physiologicalReaction>
</comment>
<dbReference type="GO" id="GO:0016404">
    <property type="term" value="F:15-hydroxyprostaglandin dehydrogenase (NAD+) activity"/>
    <property type="evidence" value="ECO:0007669"/>
    <property type="project" value="UniProtKB-EC"/>
</dbReference>
<proteinExistence type="inferred from homology"/>
<dbReference type="Proteomes" id="UP000694845">
    <property type="component" value="Unplaced"/>
</dbReference>
<dbReference type="EC" id="1.1.1.232" evidence="4"/>
<comment type="catalytic activity">
    <reaction evidence="15">
        <text>resolvin D2 + NAD(+) = 7-oxoresolvin D2 + NADH + H(+)</text>
        <dbReference type="Rhea" id="RHEA:53584"/>
        <dbReference type="ChEBI" id="CHEBI:15378"/>
        <dbReference type="ChEBI" id="CHEBI:57540"/>
        <dbReference type="ChEBI" id="CHEBI:57945"/>
        <dbReference type="ChEBI" id="CHEBI:133367"/>
        <dbReference type="ChEBI" id="CHEBI:137497"/>
    </reaction>
    <physiologicalReaction direction="left-to-right" evidence="15">
        <dbReference type="Rhea" id="RHEA:53585"/>
    </physiologicalReaction>
</comment>
<evidence type="ECO:0000256" key="21">
    <source>
        <dbReference type="ARBA" id="ARBA00049188"/>
    </source>
</evidence>
<evidence type="ECO:0000313" key="23">
    <source>
        <dbReference type="Proteomes" id="UP000694845"/>
    </source>
</evidence>
<dbReference type="KEGG" id="aplc:110979001"/>
<evidence type="ECO:0000256" key="16">
    <source>
        <dbReference type="ARBA" id="ARBA00048535"/>
    </source>
</evidence>
<dbReference type="GO" id="GO:0005737">
    <property type="term" value="C:cytoplasm"/>
    <property type="evidence" value="ECO:0007669"/>
    <property type="project" value="TreeGrafter"/>
</dbReference>
<dbReference type="Pfam" id="PF00106">
    <property type="entry name" value="adh_short"/>
    <property type="match status" value="1"/>
</dbReference>
<evidence type="ECO:0000256" key="9">
    <source>
        <dbReference type="ARBA" id="ARBA00047325"/>
    </source>
</evidence>
<comment type="catalytic activity">
    <reaction evidence="12">
        <text>15-oxo-(5S,6R)-dihydroxy-(7E,9E,11Z)-eicosatrienoate + NADH + H(+) = (5S,6R,15S)-trihydroxy-(7E,9E,11Z)-eicosatrienoate + NAD(+)</text>
        <dbReference type="Rhea" id="RHEA:41596"/>
        <dbReference type="ChEBI" id="CHEBI:15378"/>
        <dbReference type="ChEBI" id="CHEBI:57540"/>
        <dbReference type="ChEBI" id="CHEBI:57945"/>
        <dbReference type="ChEBI" id="CHEBI:78325"/>
        <dbReference type="ChEBI" id="CHEBI:78329"/>
    </reaction>
    <physiologicalReaction direction="left-to-right" evidence="12">
        <dbReference type="Rhea" id="RHEA:41597"/>
    </physiologicalReaction>
</comment>
<reference evidence="24 25" key="1">
    <citation type="submission" date="2025-04" db="UniProtKB">
        <authorList>
            <consortium name="RefSeq"/>
        </authorList>
    </citation>
    <scope>IDENTIFICATION</scope>
</reference>
<comment type="catalytic activity">
    <reaction evidence="14">
        <text>resolvin D1 + NAD(+) = 17-oxoresolvin D1 + NADH + H(+)</text>
        <dbReference type="Rhea" id="RHEA:50128"/>
        <dbReference type="ChEBI" id="CHEBI:15378"/>
        <dbReference type="ChEBI" id="CHEBI:57540"/>
        <dbReference type="ChEBI" id="CHEBI:57945"/>
        <dbReference type="ChEBI" id="CHEBI:132079"/>
        <dbReference type="ChEBI" id="CHEBI:132081"/>
    </reaction>
    <physiologicalReaction direction="left-to-right" evidence="14">
        <dbReference type="Rhea" id="RHEA:50129"/>
    </physiologicalReaction>
</comment>